<evidence type="ECO:0000313" key="1">
    <source>
        <dbReference type="EMBL" id="KAG0580229.1"/>
    </source>
</evidence>
<dbReference type="Proteomes" id="UP000822688">
    <property type="component" value="Chromosome 4"/>
</dbReference>
<protein>
    <submittedName>
        <fullName evidence="1">Uncharacterized protein</fullName>
    </submittedName>
</protein>
<proteinExistence type="predicted"/>
<evidence type="ECO:0000313" key="2">
    <source>
        <dbReference type="Proteomes" id="UP000822688"/>
    </source>
</evidence>
<gene>
    <name evidence="1" type="ORF">KC19_4G158600</name>
</gene>
<dbReference type="EMBL" id="CM026424">
    <property type="protein sequence ID" value="KAG0580229.1"/>
    <property type="molecule type" value="Genomic_DNA"/>
</dbReference>
<dbReference type="Gene3D" id="3.80.10.10">
    <property type="entry name" value="Ribonuclease Inhibitor"/>
    <property type="match status" value="1"/>
</dbReference>
<dbReference type="AlphaFoldDB" id="A0A8T0IBA9"/>
<reference evidence="1" key="1">
    <citation type="submission" date="2020-06" db="EMBL/GenBank/DDBJ databases">
        <title>WGS assembly of Ceratodon purpureus strain R40.</title>
        <authorList>
            <person name="Carey S.B."/>
            <person name="Jenkins J."/>
            <person name="Shu S."/>
            <person name="Lovell J.T."/>
            <person name="Sreedasyam A."/>
            <person name="Maumus F."/>
            <person name="Tiley G.P."/>
            <person name="Fernandez-Pozo N."/>
            <person name="Barry K."/>
            <person name="Chen C."/>
            <person name="Wang M."/>
            <person name="Lipzen A."/>
            <person name="Daum C."/>
            <person name="Saski C.A."/>
            <person name="Payton A.C."/>
            <person name="Mcbreen J.C."/>
            <person name="Conrad R.E."/>
            <person name="Kollar L.M."/>
            <person name="Olsson S."/>
            <person name="Huttunen S."/>
            <person name="Landis J.B."/>
            <person name="Wickett N.J."/>
            <person name="Johnson M.G."/>
            <person name="Rensing S.A."/>
            <person name="Grimwood J."/>
            <person name="Schmutz J."/>
            <person name="Mcdaniel S.F."/>
        </authorList>
    </citation>
    <scope>NUCLEOTIDE SEQUENCE</scope>
    <source>
        <strain evidence="1">R40</strain>
    </source>
</reference>
<dbReference type="SUPFAM" id="SSF52047">
    <property type="entry name" value="RNI-like"/>
    <property type="match status" value="1"/>
</dbReference>
<sequence>MAYWEAEDSVSRSWSENLLSEVFTLLRSSSSLSSFHFIHYRTDTSLYCKHLQALVSENPRLETLTVSADGPKFVVIAKAIAVCLSRNTVLKSFTLRIPTLFYDQKQQSLEILLRPFTSSSPSEANASIKDLTLYLQYPDGYCVDAISNLLCRNTTLKNLDLRFPTNLSSWTGFRALASALQSNTTLRHLQCIYVLDEYGNYTLRDDAKNITDKDSCQVEFQIQEILRTMIDNELRVNTSLESFVVGHWTLLRVGIEWRTRYRGPCLREQTGEYNVNVEMTP</sequence>
<dbReference type="InterPro" id="IPR032675">
    <property type="entry name" value="LRR_dom_sf"/>
</dbReference>
<keyword evidence="2" id="KW-1185">Reference proteome</keyword>
<comment type="caution">
    <text evidence="1">The sequence shown here is derived from an EMBL/GenBank/DDBJ whole genome shotgun (WGS) entry which is preliminary data.</text>
</comment>
<organism evidence="1 2">
    <name type="scientific">Ceratodon purpureus</name>
    <name type="common">Fire moss</name>
    <name type="synonym">Dicranum purpureum</name>
    <dbReference type="NCBI Taxonomy" id="3225"/>
    <lineage>
        <taxon>Eukaryota</taxon>
        <taxon>Viridiplantae</taxon>
        <taxon>Streptophyta</taxon>
        <taxon>Embryophyta</taxon>
        <taxon>Bryophyta</taxon>
        <taxon>Bryophytina</taxon>
        <taxon>Bryopsida</taxon>
        <taxon>Dicranidae</taxon>
        <taxon>Pseudoditrichales</taxon>
        <taxon>Ditrichaceae</taxon>
        <taxon>Ceratodon</taxon>
    </lineage>
</organism>
<name>A0A8T0IBA9_CERPU</name>
<accession>A0A8T0IBA9</accession>